<evidence type="ECO:0000259" key="6">
    <source>
        <dbReference type="Pfam" id="PF01386"/>
    </source>
</evidence>
<dbReference type="GO" id="GO:0022625">
    <property type="term" value="C:cytosolic large ribosomal subunit"/>
    <property type="evidence" value="ECO:0007669"/>
    <property type="project" value="TreeGrafter"/>
</dbReference>
<feature type="domain" description="Large ribosomal subunit protein bL25 beta" evidence="7">
    <location>
        <begin position="105"/>
        <end position="185"/>
    </location>
</feature>
<dbReference type="InterPro" id="IPR011035">
    <property type="entry name" value="Ribosomal_bL25/Gln-tRNA_synth"/>
</dbReference>
<dbReference type="InterPro" id="IPR029751">
    <property type="entry name" value="Ribosomal_L25_dom"/>
</dbReference>
<evidence type="ECO:0000256" key="1">
    <source>
        <dbReference type="ARBA" id="ARBA00022730"/>
    </source>
</evidence>
<dbReference type="InterPro" id="IPR037121">
    <property type="entry name" value="Ribosomal_bL25_C"/>
</dbReference>
<dbReference type="GO" id="GO:0006412">
    <property type="term" value="P:translation"/>
    <property type="evidence" value="ECO:0007669"/>
    <property type="project" value="UniProtKB-UniRule"/>
</dbReference>
<reference evidence="8" key="2">
    <citation type="submission" date="2020-01" db="EMBL/GenBank/DDBJ databases">
        <authorList>
            <person name="Campanaro S."/>
        </authorList>
    </citation>
    <scope>NUCLEOTIDE SEQUENCE</scope>
    <source>
        <strain evidence="8">AS06rmzACSIP_7</strain>
    </source>
</reference>
<name>A0A971M7C2_9BACT</name>
<dbReference type="InterPro" id="IPR020930">
    <property type="entry name" value="Ribosomal_uL5_bac-type"/>
</dbReference>
<comment type="function">
    <text evidence="5">This is one of the proteins that binds to the 5S RNA in the ribosome where it forms part of the central protuberance.</text>
</comment>
<evidence type="ECO:0000256" key="5">
    <source>
        <dbReference type="HAMAP-Rule" id="MF_01334"/>
    </source>
</evidence>
<organism evidence="8 9">
    <name type="scientific">Syntrophorhabdus aromaticivorans</name>
    <dbReference type="NCBI Taxonomy" id="328301"/>
    <lineage>
        <taxon>Bacteria</taxon>
        <taxon>Pseudomonadati</taxon>
        <taxon>Thermodesulfobacteriota</taxon>
        <taxon>Syntrophorhabdia</taxon>
        <taxon>Syntrophorhabdales</taxon>
        <taxon>Syntrophorhabdaceae</taxon>
        <taxon>Syntrophorhabdus</taxon>
    </lineage>
</organism>
<dbReference type="PANTHER" id="PTHR33284:SF1">
    <property type="entry name" value="RIBOSOMAL PROTEIN L25_GLN-TRNA SYNTHETASE, ANTI-CODON-BINDING DOMAIN-CONTAINING PROTEIN"/>
    <property type="match status" value="1"/>
</dbReference>
<comment type="subunit">
    <text evidence="5">Part of the 50S ribosomal subunit; part of the 5S rRNA/L5/L18/L25 subcomplex. Contacts the 5S rRNA. Binds to the 5S rRNA independently of L5 and L18.</text>
</comment>
<dbReference type="CDD" id="cd00495">
    <property type="entry name" value="Ribosomal_L25_TL5_CTC"/>
    <property type="match status" value="1"/>
</dbReference>
<accession>A0A971M7C2</accession>
<evidence type="ECO:0000313" key="9">
    <source>
        <dbReference type="Proteomes" id="UP000777265"/>
    </source>
</evidence>
<dbReference type="InterPro" id="IPR001021">
    <property type="entry name" value="Ribosomal_bL25_long"/>
</dbReference>
<comment type="similarity">
    <text evidence="5">Belongs to the bacterial ribosomal protein bL25 family. CTC subfamily.</text>
</comment>
<protein>
    <recommendedName>
        <fullName evidence="5">Large ribosomal subunit protein bL25</fullName>
    </recommendedName>
    <alternativeName>
        <fullName evidence="5">General stress protein CTC</fullName>
    </alternativeName>
</protein>
<dbReference type="Pfam" id="PF01386">
    <property type="entry name" value="Ribosomal_L25p"/>
    <property type="match status" value="1"/>
</dbReference>
<evidence type="ECO:0000256" key="2">
    <source>
        <dbReference type="ARBA" id="ARBA00022884"/>
    </source>
</evidence>
<dbReference type="SUPFAM" id="SSF50715">
    <property type="entry name" value="Ribosomal protein L25-like"/>
    <property type="match status" value="1"/>
</dbReference>
<dbReference type="AlphaFoldDB" id="A0A971M7C2"/>
<evidence type="ECO:0000256" key="4">
    <source>
        <dbReference type="ARBA" id="ARBA00023274"/>
    </source>
</evidence>
<dbReference type="InterPro" id="IPR020056">
    <property type="entry name" value="Rbsml_bL25/Gln-tRNA_synth_N"/>
</dbReference>
<proteinExistence type="inferred from homology"/>
<evidence type="ECO:0000259" key="7">
    <source>
        <dbReference type="Pfam" id="PF14693"/>
    </source>
</evidence>
<dbReference type="EMBL" id="JAAYEE010000297">
    <property type="protein sequence ID" value="NLW36802.1"/>
    <property type="molecule type" value="Genomic_DNA"/>
</dbReference>
<dbReference type="GO" id="GO:0008097">
    <property type="term" value="F:5S rRNA binding"/>
    <property type="evidence" value="ECO:0007669"/>
    <property type="project" value="InterPro"/>
</dbReference>
<evidence type="ECO:0000256" key="3">
    <source>
        <dbReference type="ARBA" id="ARBA00022980"/>
    </source>
</evidence>
<dbReference type="Pfam" id="PF14693">
    <property type="entry name" value="Ribosomal_TL5_C"/>
    <property type="match status" value="1"/>
</dbReference>
<dbReference type="PANTHER" id="PTHR33284">
    <property type="entry name" value="RIBOSOMAL PROTEIN L25/GLN-TRNA SYNTHETASE, ANTI-CODON-BINDING DOMAIN-CONTAINING PROTEIN"/>
    <property type="match status" value="1"/>
</dbReference>
<dbReference type="GO" id="GO:0003735">
    <property type="term" value="F:structural constituent of ribosome"/>
    <property type="evidence" value="ECO:0007669"/>
    <property type="project" value="InterPro"/>
</dbReference>
<comment type="caution">
    <text evidence="8">The sequence shown here is derived from an EMBL/GenBank/DDBJ whole genome shotgun (WGS) entry which is preliminary data.</text>
</comment>
<keyword evidence="4 5" id="KW-0687">Ribonucleoprotein</keyword>
<keyword evidence="2 5" id="KW-0694">RNA-binding</keyword>
<evidence type="ECO:0000313" key="8">
    <source>
        <dbReference type="EMBL" id="NLW36802.1"/>
    </source>
</evidence>
<dbReference type="Gene3D" id="2.170.120.20">
    <property type="entry name" value="Ribosomal protein L25, beta domain"/>
    <property type="match status" value="1"/>
</dbReference>
<dbReference type="Proteomes" id="UP000777265">
    <property type="component" value="Unassembled WGS sequence"/>
</dbReference>
<dbReference type="Gene3D" id="2.40.240.10">
    <property type="entry name" value="Ribosomal Protein L25, Chain P"/>
    <property type="match status" value="1"/>
</dbReference>
<sequence length="204" mass="22896">MEEILLRAETRKGRGKGVVRKLRREGNIPAVLYGKDIESTAIMISAREWVVLTRHVRKNVILNMELHTNKGVEKRPVMIKDVQKDFLGNDTFHIDFLQVSMERAIEIDIPIHLTGVAKGTVDDGIVEQHLRTVRVECLPTQIPEKIEVDVTDLGIGDSFHVGDISLPGIKLLDGVDVAVVTVIPPEMKEKPVTVEEVEPEKKEE</sequence>
<gene>
    <name evidence="5" type="primary">rplY</name>
    <name evidence="5" type="synonym">ctc</name>
    <name evidence="8" type="ORF">GXY80_15195</name>
</gene>
<dbReference type="NCBIfam" id="TIGR00731">
    <property type="entry name" value="bL25_bact_ctc"/>
    <property type="match status" value="1"/>
</dbReference>
<dbReference type="InterPro" id="IPR020057">
    <property type="entry name" value="Ribosomal_bL25_b-dom"/>
</dbReference>
<reference evidence="8" key="1">
    <citation type="journal article" date="2020" name="Biotechnol. Biofuels">
        <title>New insights from the biogas microbiome by comprehensive genome-resolved metagenomics of nearly 1600 species originating from multiple anaerobic digesters.</title>
        <authorList>
            <person name="Campanaro S."/>
            <person name="Treu L."/>
            <person name="Rodriguez-R L.M."/>
            <person name="Kovalovszki A."/>
            <person name="Ziels R.M."/>
            <person name="Maus I."/>
            <person name="Zhu X."/>
            <person name="Kougias P.G."/>
            <person name="Basile A."/>
            <person name="Luo G."/>
            <person name="Schluter A."/>
            <person name="Konstantinidis K.T."/>
            <person name="Angelidaki I."/>
        </authorList>
    </citation>
    <scope>NUCLEOTIDE SEQUENCE</scope>
    <source>
        <strain evidence="8">AS06rmzACSIP_7</strain>
    </source>
</reference>
<feature type="domain" description="Large ribosomal subunit protein bL25 L25" evidence="6">
    <location>
        <begin position="6"/>
        <end position="96"/>
    </location>
</feature>
<dbReference type="HAMAP" id="MF_01334">
    <property type="entry name" value="Ribosomal_bL25_CTC"/>
    <property type="match status" value="1"/>
</dbReference>
<keyword evidence="3 5" id="KW-0689">Ribosomal protein</keyword>
<keyword evidence="1 5" id="KW-0699">rRNA-binding</keyword>